<feature type="compositionally biased region" description="Basic and acidic residues" evidence="1">
    <location>
        <begin position="48"/>
        <end position="59"/>
    </location>
</feature>
<accession>A0AAW0MH11</accession>
<gene>
    <name evidence="2" type="ORF">WMY93_031029</name>
</gene>
<evidence type="ECO:0000313" key="2">
    <source>
        <dbReference type="EMBL" id="KAK7878399.1"/>
    </source>
</evidence>
<dbReference type="EMBL" id="JBBPFD010000530">
    <property type="protein sequence ID" value="KAK7878399.1"/>
    <property type="molecule type" value="Genomic_DNA"/>
</dbReference>
<dbReference type="Proteomes" id="UP001460270">
    <property type="component" value="Unassembled WGS sequence"/>
</dbReference>
<feature type="compositionally biased region" description="Polar residues" evidence="1">
    <location>
        <begin position="30"/>
        <end position="42"/>
    </location>
</feature>
<sequence length="349" mass="39051">MCQSCLTLVTRLERDQATFNGWKQQERAEGQSTSSTDNRQSFTSSETVTERESSTDKRQRSTPSKTPRIIKKICHRSPISQSASRKSITKVISQFPSKTVVKVSSHAEAGIIQHVTNQNWKTAANLILAHKLLMGEIKQGILRSISEECQGLAKPDNDFILWKTKPEELVSFSFKELQQDLERLSPFLCSIFKEISSNSLPTACAALSIALRGDGRRYSLQNIFPGKNSAKDHGTVYANMNVLRCSNAKGPKASYDAYKNFMRADTTALFLAAAMEHFGLQDVTDTPEDFIPEDICSGSEREKRHWLHQKSAEVVDKYVLLSDVLDQYANAPKGPFTCRQDGLSQNVHV</sequence>
<protein>
    <submittedName>
        <fullName evidence="2">Uncharacterized protein</fullName>
    </submittedName>
</protein>
<evidence type="ECO:0000256" key="1">
    <source>
        <dbReference type="SAM" id="MobiDB-lite"/>
    </source>
</evidence>
<dbReference type="AlphaFoldDB" id="A0AAW0MH11"/>
<feature type="region of interest" description="Disordered" evidence="1">
    <location>
        <begin position="20"/>
        <end position="68"/>
    </location>
</feature>
<proteinExistence type="predicted"/>
<reference evidence="3" key="1">
    <citation type="submission" date="2024-04" db="EMBL/GenBank/DDBJ databases">
        <title>Salinicola lusitanus LLJ914,a marine bacterium isolated from the Okinawa Trough.</title>
        <authorList>
            <person name="Li J."/>
        </authorList>
    </citation>
    <scope>NUCLEOTIDE SEQUENCE [LARGE SCALE GENOMIC DNA]</scope>
</reference>
<comment type="caution">
    <text evidence="2">The sequence shown here is derived from an EMBL/GenBank/DDBJ whole genome shotgun (WGS) entry which is preliminary data.</text>
</comment>
<evidence type="ECO:0000313" key="3">
    <source>
        <dbReference type="Proteomes" id="UP001460270"/>
    </source>
</evidence>
<organism evidence="2 3">
    <name type="scientific">Mugilogobius chulae</name>
    <name type="common">yellowstripe goby</name>
    <dbReference type="NCBI Taxonomy" id="88201"/>
    <lineage>
        <taxon>Eukaryota</taxon>
        <taxon>Metazoa</taxon>
        <taxon>Chordata</taxon>
        <taxon>Craniata</taxon>
        <taxon>Vertebrata</taxon>
        <taxon>Euteleostomi</taxon>
        <taxon>Actinopterygii</taxon>
        <taxon>Neopterygii</taxon>
        <taxon>Teleostei</taxon>
        <taxon>Neoteleostei</taxon>
        <taxon>Acanthomorphata</taxon>
        <taxon>Gobiaria</taxon>
        <taxon>Gobiiformes</taxon>
        <taxon>Gobioidei</taxon>
        <taxon>Gobiidae</taxon>
        <taxon>Gobionellinae</taxon>
        <taxon>Mugilogobius</taxon>
    </lineage>
</organism>
<name>A0AAW0MH11_9GOBI</name>
<keyword evidence="3" id="KW-1185">Reference proteome</keyword>